<evidence type="ECO:0000256" key="3">
    <source>
        <dbReference type="ARBA" id="ARBA00022692"/>
    </source>
</evidence>
<dbReference type="NCBIfam" id="TIGR00360">
    <property type="entry name" value="ComEC_N-term"/>
    <property type="match status" value="1"/>
</dbReference>
<feature type="transmembrane region" description="Helical" evidence="6">
    <location>
        <begin position="31"/>
        <end position="49"/>
    </location>
</feature>
<evidence type="ECO:0000313" key="9">
    <source>
        <dbReference type="EMBL" id="SUV53072.1"/>
    </source>
</evidence>
<feature type="transmembrane region" description="Helical" evidence="6">
    <location>
        <begin position="245"/>
        <end position="266"/>
    </location>
</feature>
<feature type="transmembrane region" description="Helical" evidence="6">
    <location>
        <begin position="440"/>
        <end position="457"/>
    </location>
</feature>
<dbReference type="InterPro" id="IPR052159">
    <property type="entry name" value="Competence_DNA_uptake"/>
</dbReference>
<reference evidence="9 10" key="1">
    <citation type="submission" date="2018-06" db="EMBL/GenBank/DDBJ databases">
        <authorList>
            <consortium name="Pathogen Informatics"/>
            <person name="Doyle S."/>
        </authorList>
    </citation>
    <scope>NUCLEOTIDE SEQUENCE [LARGE SCALE GENOMIC DNA]</scope>
    <source>
        <strain evidence="9 10">NCTC11661</strain>
    </source>
</reference>
<dbReference type="Pfam" id="PF13567">
    <property type="entry name" value="DUF4131"/>
    <property type="match status" value="1"/>
</dbReference>
<dbReference type="Proteomes" id="UP000255515">
    <property type="component" value="Unassembled WGS sequence"/>
</dbReference>
<protein>
    <submittedName>
        <fullName evidence="9">ComEC family competence protein</fullName>
    </submittedName>
</protein>
<dbReference type="EMBL" id="UFTJ01000003">
    <property type="protein sequence ID" value="SUV53072.1"/>
    <property type="molecule type" value="Genomic_DNA"/>
</dbReference>
<feature type="transmembrane region" description="Helical" evidence="6">
    <location>
        <begin position="469"/>
        <end position="491"/>
    </location>
</feature>
<dbReference type="Pfam" id="PF03772">
    <property type="entry name" value="Competence"/>
    <property type="match status" value="1"/>
</dbReference>
<keyword evidence="2" id="KW-1003">Cell membrane</keyword>
<evidence type="ECO:0000259" key="8">
    <source>
        <dbReference type="Pfam" id="PF13567"/>
    </source>
</evidence>
<feature type="domain" description="DUF4131" evidence="8">
    <location>
        <begin position="34"/>
        <end position="180"/>
    </location>
</feature>
<name>A0A380ZUQ5_9FLAO</name>
<dbReference type="InterPro" id="IPR025405">
    <property type="entry name" value="DUF4131"/>
</dbReference>
<feature type="transmembrane region" description="Helical" evidence="6">
    <location>
        <begin position="498"/>
        <end position="519"/>
    </location>
</feature>
<organism evidence="9 10">
    <name type="scientific">Bergeyella zoohelcum</name>
    <dbReference type="NCBI Taxonomy" id="1015"/>
    <lineage>
        <taxon>Bacteria</taxon>
        <taxon>Pseudomonadati</taxon>
        <taxon>Bacteroidota</taxon>
        <taxon>Flavobacteriia</taxon>
        <taxon>Flavobacteriales</taxon>
        <taxon>Weeksellaceae</taxon>
        <taxon>Bergeyella</taxon>
    </lineage>
</organism>
<feature type="transmembrane region" description="Helical" evidence="6">
    <location>
        <begin position="406"/>
        <end position="433"/>
    </location>
</feature>
<evidence type="ECO:0000256" key="4">
    <source>
        <dbReference type="ARBA" id="ARBA00022989"/>
    </source>
</evidence>
<feature type="transmembrane region" description="Helical" evidence="6">
    <location>
        <begin position="6"/>
        <end position="24"/>
    </location>
</feature>
<keyword evidence="5 6" id="KW-0472">Membrane</keyword>
<evidence type="ECO:0000256" key="2">
    <source>
        <dbReference type="ARBA" id="ARBA00022475"/>
    </source>
</evidence>
<feature type="transmembrane region" description="Helical" evidence="6">
    <location>
        <begin position="55"/>
        <end position="76"/>
    </location>
</feature>
<dbReference type="InterPro" id="IPR004477">
    <property type="entry name" value="ComEC_N"/>
</dbReference>
<evidence type="ECO:0000256" key="5">
    <source>
        <dbReference type="ARBA" id="ARBA00023136"/>
    </source>
</evidence>
<feature type="transmembrane region" description="Helical" evidence="6">
    <location>
        <begin position="348"/>
        <end position="365"/>
    </location>
</feature>
<evidence type="ECO:0000256" key="1">
    <source>
        <dbReference type="ARBA" id="ARBA00004651"/>
    </source>
</evidence>
<accession>A0A380ZUQ5</accession>
<feature type="transmembrane region" description="Helical" evidence="6">
    <location>
        <begin position="278"/>
        <end position="301"/>
    </location>
</feature>
<gene>
    <name evidence="9" type="ORF">NCTC11661_02219</name>
</gene>
<dbReference type="PANTHER" id="PTHR30619:SF7">
    <property type="entry name" value="BETA-LACTAMASE DOMAIN PROTEIN"/>
    <property type="match status" value="1"/>
</dbReference>
<proteinExistence type="predicted"/>
<dbReference type="PANTHER" id="PTHR30619">
    <property type="entry name" value="DNA INTERNALIZATION/COMPETENCE PROTEIN COMEC/REC2"/>
    <property type="match status" value="1"/>
</dbReference>
<evidence type="ECO:0000256" key="6">
    <source>
        <dbReference type="SAM" id="Phobius"/>
    </source>
</evidence>
<feature type="transmembrane region" description="Helical" evidence="6">
    <location>
        <begin position="377"/>
        <end position="400"/>
    </location>
</feature>
<dbReference type="GO" id="GO:0005886">
    <property type="term" value="C:plasma membrane"/>
    <property type="evidence" value="ECO:0007669"/>
    <property type="project" value="UniProtKB-SubCell"/>
</dbReference>
<evidence type="ECO:0000313" key="10">
    <source>
        <dbReference type="Proteomes" id="UP000255515"/>
    </source>
</evidence>
<evidence type="ECO:0000259" key="7">
    <source>
        <dbReference type="Pfam" id="PF03772"/>
    </source>
</evidence>
<dbReference type="AlphaFoldDB" id="A0A380ZUQ5"/>
<comment type="subcellular location">
    <subcellularLocation>
        <location evidence="1">Cell membrane</location>
        <topology evidence="1">Multi-pass membrane protein</topology>
    </subcellularLocation>
</comment>
<feature type="domain" description="ComEC/Rec2-related protein" evidence="7">
    <location>
        <begin position="225"/>
        <end position="489"/>
    </location>
</feature>
<keyword evidence="4 6" id="KW-1133">Transmembrane helix</keyword>
<sequence length="590" mass="68616">MQKQLFLYLLAFCIVGIALADYFHEMLSAESILFGLSILVFILILQLLVPKLFPAWGSGIVLGGIFSFLFAFYHLLSISDGAKKEYSGKQLYHFQLVKKLNSTERYRKYEVEIIAIQGEESNESFKALFNIPKDLPELDFFHTYQAESYIHQMRSTVLDFQFDYSKYLARQGIYYQSFVSDCYEISAYSGFRLSQWIKQQRLQLLQRINAGQLSSTTKSFLKGIVLADRTEMEQEMILDFRRTGLMHLLAISGGHIVVIFGLIFFLLKYSVWFVSYRWRLIISLCVVWLFTIFIDLGNSVVRSSLMLSMYYGAILLQRPPNLFHSASISALLMLLIDTNAIFDVGFQMSYTAVFGIGLFYAPLLKRMYGGVSKWKRNFFSIISITIAAQIGTFPVVLYHFHQYALVSFFANLIIVPFAEILIVISCFMVVFYAMNGVFSFLEWVYDAVVQGALWFIHHLGAWEVMFVEYISFGILELIMMYFCIYLFYRYLVVSRASFLPLVIAAISFFILRLGIQVYWNHQSENISMQFAKQKVQIVKDRRKVYFMISGKPSENFDDEKFRKFVMMPYLTSRRVSEINTEVYFSESTSF</sequence>
<keyword evidence="3 6" id="KW-0812">Transmembrane</keyword>
<dbReference type="RefSeq" id="WP_002687676.1">
    <property type="nucleotide sequence ID" value="NZ_UFTJ01000003.1"/>
</dbReference>